<dbReference type="Proteomes" id="UP000307749">
    <property type="component" value="Unassembled WGS sequence"/>
</dbReference>
<comment type="caution">
    <text evidence="1">The sequence shown here is derived from an EMBL/GenBank/DDBJ whole genome shotgun (WGS) entry which is preliminary data.</text>
</comment>
<gene>
    <name evidence="1" type="ORF">B1806_15360</name>
</gene>
<sequence length="71" mass="7560">MNGGDRWRAAGAMTADTAQCSAGITLARVAQCDPKQTLLDEMKLGSSRWLLACELAFFETFAMSNGTKVGS</sequence>
<reference evidence="1 2" key="1">
    <citation type="submission" date="2017-02" db="EMBL/GenBank/DDBJ databases">
        <title>Whole genome sequencing of Metallibacterium scheffleri DSM 24874 (T).</title>
        <authorList>
            <person name="Kumar S."/>
            <person name="Patil P."/>
            <person name="Patil P.B."/>
        </authorList>
    </citation>
    <scope>NUCLEOTIDE SEQUENCE [LARGE SCALE GENOMIC DNA]</scope>
    <source>
        <strain evidence="1 2">DSM 24874</strain>
    </source>
</reference>
<organism evidence="1 2">
    <name type="scientific">Metallibacterium scheffleri</name>
    <dbReference type="NCBI Taxonomy" id="993689"/>
    <lineage>
        <taxon>Bacteria</taxon>
        <taxon>Pseudomonadati</taxon>
        <taxon>Pseudomonadota</taxon>
        <taxon>Gammaproteobacteria</taxon>
        <taxon>Lysobacterales</taxon>
        <taxon>Rhodanobacteraceae</taxon>
        <taxon>Metallibacterium</taxon>
    </lineage>
</organism>
<evidence type="ECO:0000313" key="1">
    <source>
        <dbReference type="EMBL" id="THD07126.1"/>
    </source>
</evidence>
<evidence type="ECO:0000313" key="2">
    <source>
        <dbReference type="Proteomes" id="UP000307749"/>
    </source>
</evidence>
<proteinExistence type="predicted"/>
<name>A0A4S3KF36_9GAMM</name>
<dbReference type="EMBL" id="MWQO01000065">
    <property type="protein sequence ID" value="THD07126.1"/>
    <property type="molecule type" value="Genomic_DNA"/>
</dbReference>
<keyword evidence="2" id="KW-1185">Reference proteome</keyword>
<protein>
    <submittedName>
        <fullName evidence="1">Uncharacterized protein</fullName>
    </submittedName>
</protein>
<accession>A0A4S3KF36</accession>
<dbReference type="AlphaFoldDB" id="A0A4S3KF36"/>